<evidence type="ECO:0000256" key="6">
    <source>
        <dbReference type="PIRSR" id="PIRSR602401-1"/>
    </source>
</evidence>
<keyword evidence="8" id="KW-0812">Transmembrane</keyword>
<evidence type="ECO:0000256" key="8">
    <source>
        <dbReference type="SAM" id="Phobius"/>
    </source>
</evidence>
<gene>
    <name evidence="9" type="ORF">K458DRAFT_477303</name>
</gene>
<comment type="similarity">
    <text evidence="2 7">Belongs to the cytochrome P450 family.</text>
</comment>
<feature type="transmembrane region" description="Helical" evidence="8">
    <location>
        <begin position="12"/>
        <end position="33"/>
    </location>
</feature>
<dbReference type="GO" id="GO:0004497">
    <property type="term" value="F:monooxygenase activity"/>
    <property type="evidence" value="ECO:0007669"/>
    <property type="project" value="UniProtKB-KW"/>
</dbReference>
<dbReference type="CDD" id="cd11058">
    <property type="entry name" value="CYP60B-like"/>
    <property type="match status" value="1"/>
</dbReference>
<sequence length="495" mass="57595">MASLEFPISQVLFWFFIAYVLYNIAYAIYNIYFHPLAKVPGPKLRAAFYLPHYYELWTGDQVFNWRELHEKYGDIVRMSPRWVSVIKPEAWRDIYGHANKKPIPKDPDAYFIRNGVPANILSSNDADHTRIRRLLNHAFSDGALRNQEHIINSYVSLFIEKLQKKAEGDIPVDIVRYLNFTTFDILGDLCFAEPFDALKNEAYNEWIAINFRGFKAVRMFRVIRSTPILGMPLFFLLKLFPAIVKARQRAEMYTVQKTEKRMNTTTDRKDFVSYILKHNDGKGMTRDEIMKTMGVLIIAGSETSATLLSGAVFYLLKNRRWLQKLQQELRETFSDESEMTFASLSQLRVMQAVIMETFRMYPPVPTMLPRRTGDQGAMVADSFIPPNVTVGIAQYAAYRSRTNFKDPDKFAPQRFLDDEEYKNDNRSVVQPFSVGPRNCIGQTMAWSEIRTILARLVWNFDMELQEESSNWEKHKVSILWDKPALMVRLKARGDS</sequence>
<dbReference type="Pfam" id="PF00067">
    <property type="entry name" value="p450"/>
    <property type="match status" value="1"/>
</dbReference>
<evidence type="ECO:0000256" key="1">
    <source>
        <dbReference type="ARBA" id="ARBA00001971"/>
    </source>
</evidence>
<feature type="binding site" description="axial binding residue" evidence="6">
    <location>
        <position position="439"/>
    </location>
    <ligand>
        <name>heme</name>
        <dbReference type="ChEBI" id="CHEBI:30413"/>
    </ligand>
    <ligandPart>
        <name>Fe</name>
        <dbReference type="ChEBI" id="CHEBI:18248"/>
    </ligandPart>
</feature>
<dbReference type="SUPFAM" id="SSF48264">
    <property type="entry name" value="Cytochrome P450"/>
    <property type="match status" value="1"/>
</dbReference>
<dbReference type="InterPro" id="IPR001128">
    <property type="entry name" value="Cyt_P450"/>
</dbReference>
<comment type="cofactor">
    <cofactor evidence="1 6">
        <name>heme</name>
        <dbReference type="ChEBI" id="CHEBI:30413"/>
    </cofactor>
</comment>
<dbReference type="OrthoDB" id="1470350at2759"/>
<dbReference type="InterPro" id="IPR036396">
    <property type="entry name" value="Cyt_P450_sf"/>
</dbReference>
<evidence type="ECO:0000256" key="5">
    <source>
        <dbReference type="ARBA" id="ARBA00023004"/>
    </source>
</evidence>
<keyword evidence="7" id="KW-0560">Oxidoreductase</keyword>
<protein>
    <submittedName>
        <fullName evidence="9">Cytochrome P450 monooxygenase-like protein</fullName>
    </submittedName>
</protein>
<evidence type="ECO:0000313" key="10">
    <source>
        <dbReference type="Proteomes" id="UP000799291"/>
    </source>
</evidence>
<dbReference type="Gene3D" id="1.10.630.10">
    <property type="entry name" value="Cytochrome P450"/>
    <property type="match status" value="1"/>
</dbReference>
<accession>A0A6G1J402</accession>
<keyword evidence="10" id="KW-1185">Reference proteome</keyword>
<dbReference type="PANTHER" id="PTHR24305:SF210">
    <property type="entry name" value="CYTOCHROME P450 MONOOXYGENASE ASQL-RELATED"/>
    <property type="match status" value="1"/>
</dbReference>
<organism evidence="9 10">
    <name type="scientific">Lentithecium fluviatile CBS 122367</name>
    <dbReference type="NCBI Taxonomy" id="1168545"/>
    <lineage>
        <taxon>Eukaryota</taxon>
        <taxon>Fungi</taxon>
        <taxon>Dikarya</taxon>
        <taxon>Ascomycota</taxon>
        <taxon>Pezizomycotina</taxon>
        <taxon>Dothideomycetes</taxon>
        <taxon>Pleosporomycetidae</taxon>
        <taxon>Pleosporales</taxon>
        <taxon>Massarineae</taxon>
        <taxon>Lentitheciaceae</taxon>
        <taxon>Lentithecium</taxon>
    </lineage>
</organism>
<evidence type="ECO:0000256" key="3">
    <source>
        <dbReference type="ARBA" id="ARBA00022617"/>
    </source>
</evidence>
<evidence type="ECO:0000313" key="9">
    <source>
        <dbReference type="EMBL" id="KAF2685242.1"/>
    </source>
</evidence>
<dbReference type="AlphaFoldDB" id="A0A6G1J402"/>
<dbReference type="PRINTS" id="PR00463">
    <property type="entry name" value="EP450I"/>
</dbReference>
<name>A0A6G1J402_9PLEO</name>
<keyword evidence="5 6" id="KW-0408">Iron</keyword>
<dbReference type="InterPro" id="IPR017972">
    <property type="entry name" value="Cyt_P450_CS"/>
</dbReference>
<keyword evidence="8" id="KW-1133">Transmembrane helix</keyword>
<dbReference type="PANTHER" id="PTHR24305">
    <property type="entry name" value="CYTOCHROME P450"/>
    <property type="match status" value="1"/>
</dbReference>
<evidence type="ECO:0000256" key="4">
    <source>
        <dbReference type="ARBA" id="ARBA00022723"/>
    </source>
</evidence>
<dbReference type="PRINTS" id="PR00385">
    <property type="entry name" value="P450"/>
</dbReference>
<feature type="transmembrane region" description="Helical" evidence="8">
    <location>
        <begin position="293"/>
        <end position="316"/>
    </location>
</feature>
<dbReference type="GO" id="GO:0016705">
    <property type="term" value="F:oxidoreductase activity, acting on paired donors, with incorporation or reduction of molecular oxygen"/>
    <property type="evidence" value="ECO:0007669"/>
    <property type="project" value="InterPro"/>
</dbReference>
<evidence type="ECO:0000256" key="2">
    <source>
        <dbReference type="ARBA" id="ARBA00010617"/>
    </source>
</evidence>
<keyword evidence="8" id="KW-0472">Membrane</keyword>
<dbReference type="PROSITE" id="PS00086">
    <property type="entry name" value="CYTOCHROME_P450"/>
    <property type="match status" value="1"/>
</dbReference>
<dbReference type="GO" id="GO:0020037">
    <property type="term" value="F:heme binding"/>
    <property type="evidence" value="ECO:0007669"/>
    <property type="project" value="InterPro"/>
</dbReference>
<dbReference type="GO" id="GO:0005506">
    <property type="term" value="F:iron ion binding"/>
    <property type="evidence" value="ECO:0007669"/>
    <property type="project" value="InterPro"/>
</dbReference>
<dbReference type="InterPro" id="IPR002401">
    <property type="entry name" value="Cyt_P450_E_grp-I"/>
</dbReference>
<keyword evidence="4 6" id="KW-0479">Metal-binding</keyword>
<proteinExistence type="inferred from homology"/>
<keyword evidence="3 6" id="KW-0349">Heme</keyword>
<feature type="transmembrane region" description="Helical" evidence="8">
    <location>
        <begin position="222"/>
        <end position="244"/>
    </location>
</feature>
<keyword evidence="7 9" id="KW-0503">Monooxygenase</keyword>
<reference evidence="9" key="1">
    <citation type="journal article" date="2020" name="Stud. Mycol.">
        <title>101 Dothideomycetes genomes: a test case for predicting lifestyles and emergence of pathogens.</title>
        <authorList>
            <person name="Haridas S."/>
            <person name="Albert R."/>
            <person name="Binder M."/>
            <person name="Bloem J."/>
            <person name="Labutti K."/>
            <person name="Salamov A."/>
            <person name="Andreopoulos B."/>
            <person name="Baker S."/>
            <person name="Barry K."/>
            <person name="Bills G."/>
            <person name="Bluhm B."/>
            <person name="Cannon C."/>
            <person name="Castanera R."/>
            <person name="Culley D."/>
            <person name="Daum C."/>
            <person name="Ezra D."/>
            <person name="Gonzalez J."/>
            <person name="Henrissat B."/>
            <person name="Kuo A."/>
            <person name="Liang C."/>
            <person name="Lipzen A."/>
            <person name="Lutzoni F."/>
            <person name="Magnuson J."/>
            <person name="Mondo S."/>
            <person name="Nolan M."/>
            <person name="Ohm R."/>
            <person name="Pangilinan J."/>
            <person name="Park H.-J."/>
            <person name="Ramirez L."/>
            <person name="Alfaro M."/>
            <person name="Sun H."/>
            <person name="Tritt A."/>
            <person name="Yoshinaga Y."/>
            <person name="Zwiers L.-H."/>
            <person name="Turgeon B."/>
            <person name="Goodwin S."/>
            <person name="Spatafora J."/>
            <person name="Crous P."/>
            <person name="Grigoriev I."/>
        </authorList>
    </citation>
    <scope>NUCLEOTIDE SEQUENCE</scope>
    <source>
        <strain evidence="9">CBS 122367</strain>
    </source>
</reference>
<dbReference type="Proteomes" id="UP000799291">
    <property type="component" value="Unassembled WGS sequence"/>
</dbReference>
<dbReference type="EMBL" id="MU005579">
    <property type="protein sequence ID" value="KAF2685242.1"/>
    <property type="molecule type" value="Genomic_DNA"/>
</dbReference>
<dbReference type="InterPro" id="IPR050121">
    <property type="entry name" value="Cytochrome_P450_monoxygenase"/>
</dbReference>
<evidence type="ECO:0000256" key="7">
    <source>
        <dbReference type="RuleBase" id="RU000461"/>
    </source>
</evidence>